<name>A0A853ZWY8_9PSED</name>
<evidence type="ECO:0000313" key="1">
    <source>
        <dbReference type="EMBL" id="OKA26367.1"/>
    </source>
</evidence>
<accession>A0A853ZWY8</accession>
<protein>
    <submittedName>
        <fullName evidence="1">Uncharacterized protein</fullName>
    </submittedName>
</protein>
<proteinExistence type="predicted"/>
<dbReference type="Proteomes" id="UP000185990">
    <property type="component" value="Unassembled WGS sequence"/>
</dbReference>
<reference evidence="1 2" key="1">
    <citation type="submission" date="2016-11" db="EMBL/GenBank/DDBJ databases">
        <title>Draft genome of Pseudomonas versuta A4R1.12.</title>
        <authorList>
            <person name="See-Too W.-S."/>
        </authorList>
    </citation>
    <scope>NUCLEOTIDE SEQUENCE [LARGE SCALE GENOMIC DNA]</scope>
    <source>
        <strain evidence="1 2">A4R1.12</strain>
    </source>
</reference>
<comment type="caution">
    <text evidence="1">The sequence shown here is derived from an EMBL/GenBank/DDBJ whole genome shotgun (WGS) entry which is preliminary data.</text>
</comment>
<organism evidence="1 2">
    <name type="scientific">Pseudomonas versuta</name>
    <dbReference type="NCBI Taxonomy" id="1788301"/>
    <lineage>
        <taxon>Bacteria</taxon>
        <taxon>Pseudomonadati</taxon>
        <taxon>Pseudomonadota</taxon>
        <taxon>Gammaproteobacteria</taxon>
        <taxon>Pseudomonadales</taxon>
        <taxon>Pseudomonadaceae</taxon>
        <taxon>Pseudomonas</taxon>
    </lineage>
</organism>
<gene>
    <name evidence="1" type="ORF">BOH74_06870</name>
</gene>
<dbReference type="AlphaFoldDB" id="A0A853ZWY8"/>
<evidence type="ECO:0000313" key="2">
    <source>
        <dbReference type="Proteomes" id="UP000185990"/>
    </source>
</evidence>
<sequence>MRYVVSGNPSCQAGCPVEITWPTANKTPAKFVHPAHFRVHVIVGWEETDLGGFSSWDMQLEEVDTYTVREILMEHAERAQQIELLEQHLHRHLQQHLEVA</sequence>
<dbReference type="EMBL" id="MPJD01000012">
    <property type="protein sequence ID" value="OKA26367.1"/>
    <property type="molecule type" value="Genomic_DNA"/>
</dbReference>